<keyword evidence="3" id="KW-0732">Signal</keyword>
<evidence type="ECO:0000256" key="4">
    <source>
        <dbReference type="ARBA" id="ARBA00022737"/>
    </source>
</evidence>
<comment type="subcellular location">
    <subcellularLocation>
        <location evidence="9">Endomembrane system</location>
        <topology evidence="9">Single-pass membrane protein</topology>
    </subcellularLocation>
    <subcellularLocation>
        <location evidence="1">Membrane</location>
        <topology evidence="1">Single-pass type I membrane protein</topology>
    </subcellularLocation>
</comment>
<keyword evidence="8" id="KW-0325">Glycoprotein</keyword>
<keyword evidence="12" id="KW-1185">Reference proteome</keyword>
<keyword evidence="4" id="KW-0677">Repeat</keyword>
<dbReference type="Proteomes" id="UP000054498">
    <property type="component" value="Unassembled WGS sequence"/>
</dbReference>
<evidence type="ECO:0000259" key="10">
    <source>
        <dbReference type="Pfam" id="PF25011"/>
    </source>
</evidence>
<dbReference type="AlphaFoldDB" id="A0A0D2L5A5"/>
<feature type="domain" description="Vacuolar sorting receptor thioredoxin-like" evidence="10">
    <location>
        <begin position="12"/>
        <end position="227"/>
    </location>
</feature>
<dbReference type="KEGG" id="mng:MNEG_5741"/>
<evidence type="ECO:0000256" key="8">
    <source>
        <dbReference type="ARBA" id="ARBA00023180"/>
    </source>
</evidence>
<dbReference type="GeneID" id="25738618"/>
<dbReference type="STRING" id="145388.A0A0D2L5A5"/>
<dbReference type="Pfam" id="PF25011">
    <property type="entry name" value="VSR_TRX"/>
    <property type="match status" value="1"/>
</dbReference>
<dbReference type="PANTHER" id="PTHR22702">
    <property type="entry name" value="PROTEASE-ASSOCIATED DOMAIN-CONTAINING PROTEIN"/>
    <property type="match status" value="1"/>
</dbReference>
<name>A0A0D2L5A5_9CHLO</name>
<evidence type="ECO:0000256" key="1">
    <source>
        <dbReference type="ARBA" id="ARBA00004479"/>
    </source>
</evidence>
<dbReference type="PANTHER" id="PTHR22702:SF1">
    <property type="entry name" value="PROTEASE-ASSOCIATED DOMAIN-CONTAINING PROTEIN 1"/>
    <property type="match status" value="1"/>
</dbReference>
<sequence>MSGAFCGARAQVEWEFWTNSNDECGSVCDTQQRFISAFKASGKQLQIKGLVDFRPHYLIWVCQGTDTKEECDSQCIRGGAYCCPDPDDDIHEGYSGADVLKMNVRSLCFARVARERGEPWLWWEFVDKLGAECRMKDKLFTQECAQKVFDAVAGDNVGGPDGRTAWAKCSDVGPPNATGSIPMLDEELAAQTGDSGESTVAILPTVRINKKQYRGNLGAGSVLRALCAAFPTGSEPAVCTETWVSEDECAEGGDGWRACSSGLNSTLGRTKCINTFKGFTCECGPGYMRVTDKASGQETCAEVNECLLSSIPSTRPDCKCPRCVCTNTVGGFNCSGPIPEYCTAEHDYGGCWKGTYGGRLYHACSDSLPAFSPSPLGTH</sequence>
<dbReference type="SUPFAM" id="SSF57196">
    <property type="entry name" value="EGF/Laminin"/>
    <property type="match status" value="1"/>
</dbReference>
<evidence type="ECO:0000256" key="9">
    <source>
        <dbReference type="ARBA" id="ARBA00037847"/>
    </source>
</evidence>
<keyword evidence="6" id="KW-0472">Membrane</keyword>
<dbReference type="Gene3D" id="2.10.25.10">
    <property type="entry name" value="Laminin"/>
    <property type="match status" value="1"/>
</dbReference>
<protein>
    <submittedName>
        <fullName evidence="11">Vacuolar-sorting receptor 3</fullName>
    </submittedName>
</protein>
<gene>
    <name evidence="11" type="ORF">MNEG_5741</name>
</gene>
<evidence type="ECO:0000313" key="11">
    <source>
        <dbReference type="EMBL" id="KIZ02214.1"/>
    </source>
</evidence>
<evidence type="ECO:0000256" key="2">
    <source>
        <dbReference type="ARBA" id="ARBA00022692"/>
    </source>
</evidence>
<evidence type="ECO:0000256" key="6">
    <source>
        <dbReference type="ARBA" id="ARBA00023136"/>
    </source>
</evidence>
<accession>A0A0D2L5A5</accession>
<dbReference type="GO" id="GO:0016020">
    <property type="term" value="C:membrane"/>
    <property type="evidence" value="ECO:0007669"/>
    <property type="project" value="UniProtKB-SubCell"/>
</dbReference>
<dbReference type="GO" id="GO:0012505">
    <property type="term" value="C:endomembrane system"/>
    <property type="evidence" value="ECO:0007669"/>
    <property type="project" value="UniProtKB-SubCell"/>
</dbReference>
<dbReference type="GO" id="GO:0005509">
    <property type="term" value="F:calcium ion binding"/>
    <property type="evidence" value="ECO:0007669"/>
    <property type="project" value="InterPro"/>
</dbReference>
<dbReference type="InterPro" id="IPR018097">
    <property type="entry name" value="EGF_Ca-bd_CS"/>
</dbReference>
<evidence type="ECO:0000256" key="7">
    <source>
        <dbReference type="ARBA" id="ARBA00023157"/>
    </source>
</evidence>
<keyword evidence="5" id="KW-1133">Transmembrane helix</keyword>
<keyword evidence="11" id="KW-0675">Receptor</keyword>
<organism evidence="11 12">
    <name type="scientific">Monoraphidium neglectum</name>
    <dbReference type="NCBI Taxonomy" id="145388"/>
    <lineage>
        <taxon>Eukaryota</taxon>
        <taxon>Viridiplantae</taxon>
        <taxon>Chlorophyta</taxon>
        <taxon>core chlorophytes</taxon>
        <taxon>Chlorophyceae</taxon>
        <taxon>CS clade</taxon>
        <taxon>Sphaeropleales</taxon>
        <taxon>Selenastraceae</taxon>
        <taxon>Monoraphidium</taxon>
    </lineage>
</organism>
<dbReference type="PROSITE" id="PS01187">
    <property type="entry name" value="EGF_CA"/>
    <property type="match status" value="1"/>
</dbReference>
<keyword evidence="7" id="KW-1015">Disulfide bond</keyword>
<evidence type="ECO:0000256" key="3">
    <source>
        <dbReference type="ARBA" id="ARBA00022729"/>
    </source>
</evidence>
<evidence type="ECO:0000313" key="12">
    <source>
        <dbReference type="Proteomes" id="UP000054498"/>
    </source>
</evidence>
<dbReference type="InterPro" id="IPR056858">
    <property type="entry name" value="VSR_TRX"/>
</dbReference>
<keyword evidence="2" id="KW-0812">Transmembrane</keyword>
<reference evidence="11 12" key="1">
    <citation type="journal article" date="2013" name="BMC Genomics">
        <title>Reconstruction of the lipid metabolism for the microalga Monoraphidium neglectum from its genome sequence reveals characteristics suitable for biofuel production.</title>
        <authorList>
            <person name="Bogen C."/>
            <person name="Al-Dilaimi A."/>
            <person name="Albersmeier A."/>
            <person name="Wichmann J."/>
            <person name="Grundmann M."/>
            <person name="Rupp O."/>
            <person name="Lauersen K.J."/>
            <person name="Blifernez-Klassen O."/>
            <person name="Kalinowski J."/>
            <person name="Goesmann A."/>
            <person name="Mussgnug J.H."/>
            <person name="Kruse O."/>
        </authorList>
    </citation>
    <scope>NUCLEOTIDE SEQUENCE [LARGE SCALE GENOMIC DNA]</scope>
    <source>
        <strain evidence="11 12">SAG 48.87</strain>
    </source>
</reference>
<dbReference type="OrthoDB" id="10045365at2759"/>
<evidence type="ECO:0000256" key="5">
    <source>
        <dbReference type="ARBA" id="ARBA00022989"/>
    </source>
</evidence>
<dbReference type="RefSeq" id="XP_013901233.1">
    <property type="nucleotide sequence ID" value="XM_014045779.1"/>
</dbReference>
<proteinExistence type="predicted"/>
<dbReference type="EMBL" id="KK101095">
    <property type="protein sequence ID" value="KIZ02214.1"/>
    <property type="molecule type" value="Genomic_DNA"/>
</dbReference>